<dbReference type="InterPro" id="IPR006224">
    <property type="entry name" value="PsdUridine_synth_RluA-like_CS"/>
</dbReference>
<dbReference type="Gene3D" id="3.30.2350.10">
    <property type="entry name" value="Pseudouridine synthase"/>
    <property type="match status" value="1"/>
</dbReference>
<protein>
    <recommendedName>
        <fullName evidence="2">RNA pseudouridylate synthase</fullName>
    </recommendedName>
    <alternativeName>
        <fullName evidence="3">RNA-uridine isomerase</fullName>
    </alternativeName>
</protein>
<evidence type="ECO:0000259" key="4">
    <source>
        <dbReference type="Pfam" id="PF00849"/>
    </source>
</evidence>
<dbReference type="AlphaFoldDB" id="A0A4R8ZVE8"/>
<dbReference type="PROSITE" id="PS01129">
    <property type="entry name" value="PSI_RLU"/>
    <property type="match status" value="1"/>
</dbReference>
<dbReference type="GO" id="GO:0000455">
    <property type="term" value="P:enzyme-directed rRNA pseudouridine synthesis"/>
    <property type="evidence" value="ECO:0007669"/>
    <property type="project" value="TreeGrafter"/>
</dbReference>
<dbReference type="OrthoDB" id="9807829at2"/>
<organism evidence="5 6">
    <name type="scientific">Cryobacterium frigoriphilum</name>
    <dbReference type="NCBI Taxonomy" id="1259150"/>
    <lineage>
        <taxon>Bacteria</taxon>
        <taxon>Bacillati</taxon>
        <taxon>Actinomycetota</taxon>
        <taxon>Actinomycetes</taxon>
        <taxon>Micrococcales</taxon>
        <taxon>Microbacteriaceae</taxon>
        <taxon>Cryobacterium</taxon>
    </lineage>
</organism>
<accession>A0A4R8ZVE8</accession>
<reference evidence="5 6" key="1">
    <citation type="submission" date="2019-03" db="EMBL/GenBank/DDBJ databases">
        <title>Genomics of glacier-inhabiting Cryobacterium strains.</title>
        <authorList>
            <person name="Liu Q."/>
            <person name="Xin Y.-H."/>
        </authorList>
    </citation>
    <scope>NUCLEOTIDE SEQUENCE [LARGE SCALE GENOMIC DNA]</scope>
    <source>
        <strain evidence="5 6">Hh14</strain>
    </source>
</reference>
<feature type="domain" description="Pseudouridine synthase RsuA/RluA-like" evidence="4">
    <location>
        <begin position="100"/>
        <end position="245"/>
    </location>
</feature>
<sequence length="305" mass="34486">MPPRSPLPQRHGLDAAWVVTPERSEHQPWATMAHWLNERMSDVVDVTGFLGAERFVYGTGAPVRGRDPYRPHTFIWFYRDLAGETVVPGDIHLIYRDERIVVIDKPAFLSTIPRGRHVVQSVVVRLRDQLELPELSPLHRLDRVTSGLVILATERRWRGAYQSMFQRREVGKTYRALAPLLPGLELPVTVRNHLTTRRGQWQAEVVPDAPFNAESLIELETVSGAMGVYKLTPQTGRTHQLRMHMLGLGIAISGDPLYPIVQDIAVNDFSRPLQLLASQVRFTDPIDGEARQFDCVRTLPLGSEA</sequence>
<dbReference type="InterPro" id="IPR006145">
    <property type="entry name" value="PsdUridine_synth_RsuA/RluA"/>
</dbReference>
<proteinExistence type="predicted"/>
<evidence type="ECO:0000256" key="3">
    <source>
        <dbReference type="ARBA" id="ARBA00033164"/>
    </source>
</evidence>
<dbReference type="Proteomes" id="UP000297447">
    <property type="component" value="Unassembled WGS sequence"/>
</dbReference>
<dbReference type="InterPro" id="IPR050188">
    <property type="entry name" value="RluA_PseudoU_synthase"/>
</dbReference>
<comment type="caution">
    <text evidence="5">The sequence shown here is derived from an EMBL/GenBank/DDBJ whole genome shotgun (WGS) entry which is preliminary data.</text>
</comment>
<dbReference type="EMBL" id="SOHE01000069">
    <property type="protein sequence ID" value="TFD47013.1"/>
    <property type="molecule type" value="Genomic_DNA"/>
</dbReference>
<comment type="catalytic activity">
    <reaction evidence="1">
        <text>a uridine in RNA = a pseudouridine in RNA</text>
        <dbReference type="Rhea" id="RHEA:48348"/>
        <dbReference type="Rhea" id="RHEA-COMP:12068"/>
        <dbReference type="Rhea" id="RHEA-COMP:12069"/>
        <dbReference type="ChEBI" id="CHEBI:65314"/>
        <dbReference type="ChEBI" id="CHEBI:65315"/>
    </reaction>
</comment>
<dbReference type="GO" id="GO:0140098">
    <property type="term" value="F:catalytic activity, acting on RNA"/>
    <property type="evidence" value="ECO:0007669"/>
    <property type="project" value="UniProtKB-ARBA"/>
</dbReference>
<dbReference type="PANTHER" id="PTHR21600">
    <property type="entry name" value="MITOCHONDRIAL RNA PSEUDOURIDINE SYNTHASE"/>
    <property type="match status" value="1"/>
</dbReference>
<evidence type="ECO:0000256" key="1">
    <source>
        <dbReference type="ARBA" id="ARBA00000073"/>
    </source>
</evidence>
<evidence type="ECO:0000256" key="2">
    <source>
        <dbReference type="ARBA" id="ARBA00031870"/>
    </source>
</evidence>
<evidence type="ECO:0000313" key="5">
    <source>
        <dbReference type="EMBL" id="TFD47013.1"/>
    </source>
</evidence>
<evidence type="ECO:0000313" key="6">
    <source>
        <dbReference type="Proteomes" id="UP000297447"/>
    </source>
</evidence>
<dbReference type="PANTHER" id="PTHR21600:SF84">
    <property type="entry name" value="PSEUDOURIDINE SYNTHASE RSUA_RLUA-LIKE DOMAIN-CONTAINING PROTEIN"/>
    <property type="match status" value="1"/>
</dbReference>
<gene>
    <name evidence="5" type="ORF">E3T55_16475</name>
</gene>
<dbReference type="GO" id="GO:0009982">
    <property type="term" value="F:pseudouridine synthase activity"/>
    <property type="evidence" value="ECO:0007669"/>
    <property type="project" value="InterPro"/>
</dbReference>
<dbReference type="InterPro" id="IPR020103">
    <property type="entry name" value="PsdUridine_synth_cat_dom_sf"/>
</dbReference>
<keyword evidence="6" id="KW-1185">Reference proteome</keyword>
<name>A0A4R8ZVE8_9MICO</name>
<dbReference type="GO" id="GO:0003723">
    <property type="term" value="F:RNA binding"/>
    <property type="evidence" value="ECO:0007669"/>
    <property type="project" value="InterPro"/>
</dbReference>
<dbReference type="Pfam" id="PF00849">
    <property type="entry name" value="PseudoU_synth_2"/>
    <property type="match status" value="1"/>
</dbReference>
<dbReference type="SUPFAM" id="SSF55120">
    <property type="entry name" value="Pseudouridine synthase"/>
    <property type="match status" value="1"/>
</dbReference>